<dbReference type="PANTHER" id="PTHR40732">
    <property type="entry name" value="UPF0218 PROTEIN TK1697"/>
    <property type="match status" value="1"/>
</dbReference>
<sequence length="345" mass="38383">MSYRYHHLVLGGTFDLLHIGHLSMISCSFQLGKFVTIGITTDQFNQKRSKPSAQNQRRRMDSLKNFLKERGLLKRSGIVFIEDQFGTSLTDPTIEAIMVSRATGRVAKLINQKRAELGLKKLDIIIFPYIKDETGRIISSSRIRVGEVNPEGKSYKKLLLKIAGKKLDQTIRTKLKKPLGPILSSLPYHPNTPYLTVGDITTANFLKAGLTPNLAVVDEKAQRVKIATSVATLLPRNDGRVIKLKNPPGQISKALILAVEKGLKVPLILAFEERVYNSKFLILIEGEEDLATIPAILLSPLGSKVYYGQPNKGLVEVKVDLKIKDYLCRLLNSQLLKSRSADNLG</sequence>
<dbReference type="Proteomes" id="UP000178565">
    <property type="component" value="Unassembled WGS sequence"/>
</dbReference>
<proteinExistence type="inferred from homology"/>
<evidence type="ECO:0000259" key="3">
    <source>
        <dbReference type="Pfam" id="PF01467"/>
    </source>
</evidence>
<dbReference type="GO" id="GO:0005525">
    <property type="term" value="F:GTP binding"/>
    <property type="evidence" value="ECO:0007669"/>
    <property type="project" value="UniProtKB-KW"/>
</dbReference>
<dbReference type="HAMAP" id="MF_00590">
    <property type="entry name" value="Dephospho_CoA_kinase_GTP_dep"/>
    <property type="match status" value="1"/>
</dbReference>
<protein>
    <recommendedName>
        <fullName evidence="3">Cytidyltransferase-like domain-containing protein</fullName>
    </recommendedName>
</protein>
<dbReference type="Pfam" id="PF04019">
    <property type="entry name" value="DUF359"/>
    <property type="match status" value="1"/>
</dbReference>
<feature type="domain" description="Cytidyltransferase-like" evidence="3">
    <location>
        <begin position="9"/>
        <end position="144"/>
    </location>
</feature>
<keyword evidence="1" id="KW-0547">Nucleotide-binding</keyword>
<dbReference type="GO" id="GO:0015937">
    <property type="term" value="P:coenzyme A biosynthetic process"/>
    <property type="evidence" value="ECO:0007669"/>
    <property type="project" value="InterPro"/>
</dbReference>
<dbReference type="EMBL" id="MFDM01000011">
    <property type="protein sequence ID" value="OGE43914.1"/>
    <property type="molecule type" value="Genomic_DNA"/>
</dbReference>
<dbReference type="AlphaFoldDB" id="A0A1F5KSV9"/>
<evidence type="ECO:0000256" key="2">
    <source>
        <dbReference type="ARBA" id="ARBA00023134"/>
    </source>
</evidence>
<dbReference type="InterPro" id="IPR007164">
    <property type="entry name" value="GTP-dep_dephospho-CoA_kin"/>
</dbReference>
<evidence type="ECO:0000313" key="5">
    <source>
        <dbReference type="Proteomes" id="UP000178565"/>
    </source>
</evidence>
<name>A0A1F5KSV9_9BACT</name>
<gene>
    <name evidence="4" type="ORF">A3B45_02700</name>
</gene>
<dbReference type="PROSITE" id="PS51257">
    <property type="entry name" value="PROKAR_LIPOPROTEIN"/>
    <property type="match status" value="1"/>
</dbReference>
<dbReference type="NCBIfam" id="NF001985">
    <property type="entry name" value="PRK00777.1"/>
    <property type="match status" value="1"/>
</dbReference>
<dbReference type="NCBIfam" id="TIGR00125">
    <property type="entry name" value="cyt_tran_rel"/>
    <property type="match status" value="1"/>
</dbReference>
<dbReference type="Gene3D" id="3.40.50.620">
    <property type="entry name" value="HUPs"/>
    <property type="match status" value="1"/>
</dbReference>
<accession>A0A1F5KSV9</accession>
<dbReference type="InterPro" id="IPR014729">
    <property type="entry name" value="Rossmann-like_a/b/a_fold"/>
</dbReference>
<dbReference type="Pfam" id="PF01467">
    <property type="entry name" value="CTP_transf_like"/>
    <property type="match status" value="1"/>
</dbReference>
<comment type="caution">
    <text evidence="4">The sequence shown here is derived from an EMBL/GenBank/DDBJ whole genome shotgun (WGS) entry which is preliminary data.</text>
</comment>
<reference evidence="4 5" key="1">
    <citation type="journal article" date="2016" name="Nat. Commun.">
        <title>Thousands of microbial genomes shed light on interconnected biogeochemical processes in an aquifer system.</title>
        <authorList>
            <person name="Anantharaman K."/>
            <person name="Brown C.T."/>
            <person name="Hug L.A."/>
            <person name="Sharon I."/>
            <person name="Castelle C.J."/>
            <person name="Probst A.J."/>
            <person name="Thomas B.C."/>
            <person name="Singh A."/>
            <person name="Wilkins M.J."/>
            <person name="Karaoz U."/>
            <person name="Brodie E.L."/>
            <person name="Williams K.H."/>
            <person name="Hubbard S.S."/>
            <person name="Banfield J.F."/>
        </authorList>
    </citation>
    <scope>NUCLEOTIDE SEQUENCE [LARGE SCALE GENOMIC DNA]</scope>
</reference>
<organism evidence="4 5">
    <name type="scientific">Candidatus Daviesbacteria bacterium RIFCSPLOWO2_01_FULL_39_12</name>
    <dbReference type="NCBI Taxonomy" id="1797785"/>
    <lineage>
        <taxon>Bacteria</taxon>
        <taxon>Candidatus Daviesiibacteriota</taxon>
    </lineage>
</organism>
<dbReference type="SUPFAM" id="SSF52374">
    <property type="entry name" value="Nucleotidylyl transferase"/>
    <property type="match status" value="1"/>
</dbReference>
<evidence type="ECO:0000256" key="1">
    <source>
        <dbReference type="ARBA" id="ARBA00022741"/>
    </source>
</evidence>
<dbReference type="PANTHER" id="PTHR40732:SF1">
    <property type="entry name" value="GTP-DEPENDENT DEPHOSPHO-COA KINASE"/>
    <property type="match status" value="1"/>
</dbReference>
<dbReference type="GO" id="GO:0016301">
    <property type="term" value="F:kinase activity"/>
    <property type="evidence" value="ECO:0007669"/>
    <property type="project" value="InterPro"/>
</dbReference>
<evidence type="ECO:0000313" key="4">
    <source>
        <dbReference type="EMBL" id="OGE43914.1"/>
    </source>
</evidence>
<keyword evidence="2" id="KW-0342">GTP-binding</keyword>
<dbReference type="STRING" id="1797785.A3B45_02700"/>
<dbReference type="InterPro" id="IPR004821">
    <property type="entry name" value="Cyt_trans-like"/>
</dbReference>